<name>A0AAD4MYN6_9BILA</name>
<gene>
    <name evidence="2" type="ORF">DdX_13506</name>
</gene>
<comment type="caution">
    <text evidence="2">The sequence shown here is derived from an EMBL/GenBank/DDBJ whole genome shotgun (WGS) entry which is preliminary data.</text>
</comment>
<evidence type="ECO:0000313" key="2">
    <source>
        <dbReference type="EMBL" id="KAI1705544.1"/>
    </source>
</evidence>
<evidence type="ECO:0000256" key="1">
    <source>
        <dbReference type="SAM" id="SignalP"/>
    </source>
</evidence>
<dbReference type="Proteomes" id="UP001201812">
    <property type="component" value="Unassembled WGS sequence"/>
</dbReference>
<dbReference type="EMBL" id="JAKKPZ010000055">
    <property type="protein sequence ID" value="KAI1705544.1"/>
    <property type="molecule type" value="Genomic_DNA"/>
</dbReference>
<reference evidence="2" key="1">
    <citation type="submission" date="2022-01" db="EMBL/GenBank/DDBJ databases">
        <title>Genome Sequence Resource for Two Populations of Ditylenchus destructor, the Migratory Endoparasitic Phytonematode.</title>
        <authorList>
            <person name="Zhang H."/>
            <person name="Lin R."/>
            <person name="Xie B."/>
        </authorList>
    </citation>
    <scope>NUCLEOTIDE SEQUENCE</scope>
    <source>
        <strain evidence="2">BazhouSP</strain>
    </source>
</reference>
<dbReference type="InterPro" id="IPR033438">
    <property type="entry name" value="MOLO1"/>
</dbReference>
<dbReference type="PANTHER" id="PTHR33748">
    <property type="entry name" value="PROTEIN CBG04600"/>
    <property type="match status" value="1"/>
</dbReference>
<sequence length="270" mass="31123">MVNILSPLLLIFLCTRQVLAPGKDSSDNESDAFLSQDIVESNLSSANDTRFELCLYARKEYLCDPDKMLSDKEREQIDSELKTIEAMTRQNDSRSECNKQGMIVKLLLFDRYQESIKTLIGNQSLAERWDFAYKCARMQFIYYTATDKVFGYIGSFFMLKSWLKLRGVEKEKIYSRLETILPVIKTTVASQIGDLNDSYGISSPLHWDFWLCGLQEPGFVCNPDGVLRENEQKQLELELNYLKQHTVFKDSNEPCMKKGVYGFVIAVEVM</sequence>
<dbReference type="GO" id="GO:0005892">
    <property type="term" value="C:acetylcholine-gated channel complex"/>
    <property type="evidence" value="ECO:0007669"/>
    <property type="project" value="InterPro"/>
</dbReference>
<dbReference type="Pfam" id="PF17175">
    <property type="entry name" value="MOLO1"/>
    <property type="match status" value="2"/>
</dbReference>
<feature type="chain" id="PRO_5042041659" evidence="1">
    <location>
        <begin position="21"/>
        <end position="270"/>
    </location>
</feature>
<proteinExistence type="predicted"/>
<dbReference type="PANTHER" id="PTHR33748:SF5">
    <property type="entry name" value="GROUND-LIKE DOMAIN-CONTAINING PROTEIN"/>
    <property type="match status" value="1"/>
</dbReference>
<keyword evidence="1" id="KW-0732">Signal</keyword>
<evidence type="ECO:0000313" key="3">
    <source>
        <dbReference type="Proteomes" id="UP001201812"/>
    </source>
</evidence>
<keyword evidence="3" id="KW-1185">Reference proteome</keyword>
<keyword evidence="2" id="KW-0675">Receptor</keyword>
<feature type="signal peptide" evidence="1">
    <location>
        <begin position="1"/>
        <end position="20"/>
    </location>
</feature>
<organism evidence="2 3">
    <name type="scientific">Ditylenchus destructor</name>
    <dbReference type="NCBI Taxonomy" id="166010"/>
    <lineage>
        <taxon>Eukaryota</taxon>
        <taxon>Metazoa</taxon>
        <taxon>Ecdysozoa</taxon>
        <taxon>Nematoda</taxon>
        <taxon>Chromadorea</taxon>
        <taxon>Rhabditida</taxon>
        <taxon>Tylenchina</taxon>
        <taxon>Tylenchomorpha</taxon>
        <taxon>Sphaerularioidea</taxon>
        <taxon>Anguinidae</taxon>
        <taxon>Anguininae</taxon>
        <taxon>Ditylenchus</taxon>
    </lineage>
</organism>
<dbReference type="AlphaFoldDB" id="A0AAD4MYN6"/>
<protein>
    <submittedName>
        <fullName evidence="2">Modulator of levamisole receptor-1 domain-containing protein</fullName>
    </submittedName>
</protein>
<accession>A0AAD4MYN6</accession>